<dbReference type="InterPro" id="IPR036390">
    <property type="entry name" value="WH_DNA-bd_sf"/>
</dbReference>
<dbReference type="SUPFAM" id="SSF46785">
    <property type="entry name" value="Winged helix' DNA-binding domain"/>
    <property type="match status" value="1"/>
</dbReference>
<keyword evidence="3" id="KW-0238">DNA-binding</keyword>
<dbReference type="Pfam" id="PF13545">
    <property type="entry name" value="HTH_Crp_2"/>
    <property type="match status" value="1"/>
</dbReference>
<sequence length="237" mass="27226">MEEQEVCSHTAQNSKKTAQSCVAIVPIFNHLQEEEMREVVKTTRPISLRRGEPLYSAGDVSSSLYIIHRGKIKIYRLSENGKEQLVRILYPGDFTGELALFKESIHDVYAEAMEKTEICSIQRNDLNALLRIFPSISLKILNEFSDRLERTEMQMTRFATEDIDSRIAFYLVQQAEEKDSMEFHLPMSRKDLASFLGTTPETISRKLGKFENEGWIEQKDQRVIRVLNLNALSSSSS</sequence>
<dbReference type="AlphaFoldDB" id="A0A6N8U2D1"/>
<gene>
    <name evidence="8" type="ORF">GQ671_09450</name>
</gene>
<dbReference type="GO" id="GO:0003700">
    <property type="term" value="F:DNA-binding transcription factor activity"/>
    <property type="evidence" value="ECO:0007669"/>
    <property type="project" value="InterPro"/>
</dbReference>
<dbReference type="OrthoDB" id="9798104at2"/>
<proteinExistence type="predicted"/>
<dbReference type="InterPro" id="IPR014710">
    <property type="entry name" value="RmlC-like_jellyroll"/>
</dbReference>
<dbReference type="EMBL" id="WUUK01000003">
    <property type="protein sequence ID" value="MXQ51497.1"/>
    <property type="molecule type" value="Genomic_DNA"/>
</dbReference>
<dbReference type="InterPro" id="IPR018490">
    <property type="entry name" value="cNMP-bd_dom_sf"/>
</dbReference>
<accession>A0A6N8U2D1</accession>
<dbReference type="GO" id="GO:0005829">
    <property type="term" value="C:cytosol"/>
    <property type="evidence" value="ECO:0007669"/>
    <property type="project" value="TreeGrafter"/>
</dbReference>
<dbReference type="Proteomes" id="UP000436284">
    <property type="component" value="Unassembled WGS sequence"/>
</dbReference>
<keyword evidence="9" id="KW-1185">Reference proteome</keyword>
<evidence type="ECO:0000256" key="4">
    <source>
        <dbReference type="ARBA" id="ARBA00023159"/>
    </source>
</evidence>
<dbReference type="Pfam" id="PF00027">
    <property type="entry name" value="cNMP_binding"/>
    <property type="match status" value="1"/>
</dbReference>
<evidence type="ECO:0000256" key="5">
    <source>
        <dbReference type="ARBA" id="ARBA00023163"/>
    </source>
</evidence>
<reference evidence="8 9" key="1">
    <citation type="submission" date="2019-12" db="EMBL/GenBank/DDBJ databases">
        <title>Salinicoccus cyprini sp. nov., isolated from gastro-intestinal tract of mirror carp, Cyprinus carpio var. specularis, collected from Gobind Sagar Reservoir, Himachal Pradesh, India.</title>
        <authorList>
            <person name="Talwar C."/>
            <person name="Singh A.K."/>
            <person name="Lal R."/>
            <person name="Negi R.K."/>
        </authorList>
    </citation>
    <scope>NUCLEOTIDE SEQUENCE [LARGE SCALE GENOMIC DNA]</scope>
    <source>
        <strain evidence="8 9">J-82</strain>
    </source>
</reference>
<organism evidence="8 9">
    <name type="scientific">Salinicoccus hispanicus</name>
    <dbReference type="NCBI Taxonomy" id="157225"/>
    <lineage>
        <taxon>Bacteria</taxon>
        <taxon>Bacillati</taxon>
        <taxon>Bacillota</taxon>
        <taxon>Bacilli</taxon>
        <taxon>Bacillales</taxon>
        <taxon>Staphylococcaceae</taxon>
        <taxon>Salinicoccus</taxon>
    </lineage>
</organism>
<dbReference type="InterPro" id="IPR018335">
    <property type="entry name" value="Tscrpt_reg_HTH_Crp-type_CS"/>
</dbReference>
<name>A0A6N8U2D1_9STAP</name>
<evidence type="ECO:0000259" key="6">
    <source>
        <dbReference type="PROSITE" id="PS50042"/>
    </source>
</evidence>
<evidence type="ECO:0000313" key="9">
    <source>
        <dbReference type="Proteomes" id="UP000436284"/>
    </source>
</evidence>
<dbReference type="InterPro" id="IPR000595">
    <property type="entry name" value="cNMP-bd_dom"/>
</dbReference>
<dbReference type="CDD" id="cd00038">
    <property type="entry name" value="CAP_ED"/>
    <property type="match status" value="1"/>
</dbReference>
<dbReference type="CDD" id="cd00092">
    <property type="entry name" value="HTH_CRP"/>
    <property type="match status" value="1"/>
</dbReference>
<feature type="domain" description="HTH crp-type" evidence="7">
    <location>
        <begin position="161"/>
        <end position="230"/>
    </location>
</feature>
<evidence type="ECO:0000256" key="2">
    <source>
        <dbReference type="ARBA" id="ARBA00023015"/>
    </source>
</evidence>
<keyword evidence="4" id="KW-0010">Activator</keyword>
<dbReference type="PROSITE" id="PS50042">
    <property type="entry name" value="CNMP_BINDING_3"/>
    <property type="match status" value="1"/>
</dbReference>
<feature type="domain" description="Cyclic nucleotide-binding" evidence="6">
    <location>
        <begin position="27"/>
        <end position="147"/>
    </location>
</feature>
<protein>
    <recommendedName>
        <fullName evidence="1">HTH-type transcriptional regulator ArcR</fullName>
    </recommendedName>
</protein>
<dbReference type="RefSeq" id="WP_160656134.1">
    <property type="nucleotide sequence ID" value="NZ_JBHRWU010000001.1"/>
</dbReference>
<dbReference type="PROSITE" id="PS00042">
    <property type="entry name" value="HTH_CRP_1"/>
    <property type="match status" value="1"/>
</dbReference>
<keyword evidence="5" id="KW-0804">Transcription</keyword>
<evidence type="ECO:0000256" key="3">
    <source>
        <dbReference type="ARBA" id="ARBA00023125"/>
    </source>
</evidence>
<dbReference type="Gene3D" id="2.60.120.10">
    <property type="entry name" value="Jelly Rolls"/>
    <property type="match status" value="1"/>
</dbReference>
<dbReference type="PROSITE" id="PS51063">
    <property type="entry name" value="HTH_CRP_2"/>
    <property type="match status" value="1"/>
</dbReference>
<dbReference type="PRINTS" id="PR00034">
    <property type="entry name" value="HTHCRP"/>
</dbReference>
<dbReference type="SUPFAM" id="SSF51206">
    <property type="entry name" value="cAMP-binding domain-like"/>
    <property type="match status" value="1"/>
</dbReference>
<evidence type="ECO:0000256" key="1">
    <source>
        <dbReference type="ARBA" id="ARBA00020091"/>
    </source>
</evidence>
<dbReference type="PANTHER" id="PTHR24567">
    <property type="entry name" value="CRP FAMILY TRANSCRIPTIONAL REGULATORY PROTEIN"/>
    <property type="match status" value="1"/>
</dbReference>
<dbReference type="SMART" id="SM00419">
    <property type="entry name" value="HTH_CRP"/>
    <property type="match status" value="1"/>
</dbReference>
<comment type="caution">
    <text evidence="8">The sequence shown here is derived from an EMBL/GenBank/DDBJ whole genome shotgun (WGS) entry which is preliminary data.</text>
</comment>
<dbReference type="InterPro" id="IPR050397">
    <property type="entry name" value="Env_Response_Regulators"/>
</dbReference>
<dbReference type="PANTHER" id="PTHR24567:SF28">
    <property type="entry name" value="LISTERIOLYSIN REGULATORY PROTEIN"/>
    <property type="match status" value="1"/>
</dbReference>
<keyword evidence="2" id="KW-0805">Transcription regulation</keyword>
<dbReference type="SMART" id="SM00100">
    <property type="entry name" value="cNMP"/>
    <property type="match status" value="1"/>
</dbReference>
<dbReference type="GO" id="GO:0003677">
    <property type="term" value="F:DNA binding"/>
    <property type="evidence" value="ECO:0007669"/>
    <property type="project" value="UniProtKB-KW"/>
</dbReference>
<evidence type="ECO:0000313" key="8">
    <source>
        <dbReference type="EMBL" id="MXQ51497.1"/>
    </source>
</evidence>
<evidence type="ECO:0000259" key="7">
    <source>
        <dbReference type="PROSITE" id="PS51063"/>
    </source>
</evidence>
<dbReference type="InterPro" id="IPR012318">
    <property type="entry name" value="HTH_CRP"/>
</dbReference>